<dbReference type="Gene3D" id="2.130.10.10">
    <property type="entry name" value="YVTN repeat-like/Quinoprotein amine dehydrogenase"/>
    <property type="match status" value="1"/>
</dbReference>
<reference evidence="7" key="1">
    <citation type="journal article" date="2021" name="Genome Biol. Evol.">
        <title>The assembled and annotated genome of the fairy-ring fungus Marasmius oreades.</title>
        <authorList>
            <person name="Hiltunen M."/>
            <person name="Ament-Velasquez S.L."/>
            <person name="Johannesson H."/>
        </authorList>
    </citation>
    <scope>NUCLEOTIDE SEQUENCE</scope>
    <source>
        <strain evidence="7">03SP1</strain>
    </source>
</reference>
<dbReference type="PROSITE" id="PS50896">
    <property type="entry name" value="LISH"/>
    <property type="match status" value="1"/>
</dbReference>
<proteinExistence type="predicted"/>
<evidence type="ECO:0008006" key="9">
    <source>
        <dbReference type="Google" id="ProtNLM"/>
    </source>
</evidence>
<dbReference type="PROSITE" id="PS00678">
    <property type="entry name" value="WD_REPEATS_1"/>
    <property type="match status" value="3"/>
</dbReference>
<accession>A0A9P8AFA4</accession>
<dbReference type="Proteomes" id="UP001049176">
    <property type="component" value="Chromosome 1"/>
</dbReference>
<dbReference type="GO" id="GO:0000118">
    <property type="term" value="C:histone deacetylase complex"/>
    <property type="evidence" value="ECO:0007669"/>
    <property type="project" value="TreeGrafter"/>
</dbReference>
<dbReference type="PANTHER" id="PTHR22846">
    <property type="entry name" value="WD40 REPEAT PROTEIN"/>
    <property type="match status" value="1"/>
</dbReference>
<keyword evidence="8" id="KW-1185">Reference proteome</keyword>
<dbReference type="Gene3D" id="1.20.960.30">
    <property type="match status" value="1"/>
</dbReference>
<dbReference type="EMBL" id="CM032181">
    <property type="protein sequence ID" value="KAG7099731.1"/>
    <property type="molecule type" value="Genomic_DNA"/>
</dbReference>
<feature type="repeat" description="WD" evidence="5">
    <location>
        <begin position="483"/>
        <end position="528"/>
    </location>
</feature>
<name>A0A9P8AFA4_9AGAR</name>
<dbReference type="PANTHER" id="PTHR22846:SF2">
    <property type="entry name" value="F-BOX-LIKE_WD REPEAT-CONTAINING PROTEIN EBI"/>
    <property type="match status" value="1"/>
</dbReference>
<dbReference type="PROSITE" id="PS50082">
    <property type="entry name" value="WD_REPEATS_2"/>
    <property type="match status" value="5"/>
</dbReference>
<keyword evidence="4" id="KW-0539">Nucleus</keyword>
<comment type="caution">
    <text evidence="7">The sequence shown here is derived from an EMBL/GenBank/DDBJ whole genome shotgun (WGS) entry which is preliminary data.</text>
</comment>
<comment type="subcellular location">
    <subcellularLocation>
        <location evidence="1">Nucleus</location>
    </subcellularLocation>
</comment>
<evidence type="ECO:0000256" key="6">
    <source>
        <dbReference type="SAM" id="MobiDB-lite"/>
    </source>
</evidence>
<feature type="repeat" description="WD" evidence="5">
    <location>
        <begin position="341"/>
        <end position="382"/>
    </location>
</feature>
<dbReference type="GeneID" id="66070624"/>
<feature type="repeat" description="WD" evidence="5">
    <location>
        <begin position="424"/>
        <end position="465"/>
    </location>
</feature>
<keyword evidence="2 5" id="KW-0853">WD repeat</keyword>
<dbReference type="InterPro" id="IPR019775">
    <property type="entry name" value="WD40_repeat_CS"/>
</dbReference>
<evidence type="ECO:0000256" key="4">
    <source>
        <dbReference type="ARBA" id="ARBA00023242"/>
    </source>
</evidence>
<feature type="region of interest" description="Disordered" evidence="6">
    <location>
        <begin position="196"/>
        <end position="235"/>
    </location>
</feature>
<dbReference type="InterPro" id="IPR006594">
    <property type="entry name" value="LisH"/>
</dbReference>
<feature type="compositionally biased region" description="Basic and acidic residues" evidence="6">
    <location>
        <begin position="155"/>
        <end position="164"/>
    </location>
</feature>
<dbReference type="KEGG" id="more:E1B28_001548"/>
<evidence type="ECO:0000256" key="2">
    <source>
        <dbReference type="ARBA" id="ARBA00022574"/>
    </source>
</evidence>
<evidence type="ECO:0000313" key="7">
    <source>
        <dbReference type="EMBL" id="KAG7099731.1"/>
    </source>
</evidence>
<evidence type="ECO:0000256" key="5">
    <source>
        <dbReference type="PROSITE-ProRule" id="PRU00221"/>
    </source>
</evidence>
<feature type="repeat" description="WD" evidence="5">
    <location>
        <begin position="244"/>
        <end position="278"/>
    </location>
</feature>
<feature type="region of interest" description="Disordered" evidence="6">
    <location>
        <begin position="125"/>
        <end position="170"/>
    </location>
</feature>
<dbReference type="GO" id="GO:0006357">
    <property type="term" value="P:regulation of transcription by RNA polymerase II"/>
    <property type="evidence" value="ECO:0007669"/>
    <property type="project" value="TreeGrafter"/>
</dbReference>
<dbReference type="InterPro" id="IPR001680">
    <property type="entry name" value="WD40_rpt"/>
</dbReference>
<gene>
    <name evidence="7" type="ORF">E1B28_001548</name>
</gene>
<dbReference type="OrthoDB" id="1367865at2759"/>
<dbReference type="InterPro" id="IPR015943">
    <property type="entry name" value="WD40/YVTN_repeat-like_dom_sf"/>
</dbReference>
<dbReference type="InterPro" id="IPR020472">
    <property type="entry name" value="WD40_PAC1"/>
</dbReference>
<dbReference type="SMART" id="SM00320">
    <property type="entry name" value="WD40"/>
    <property type="match status" value="7"/>
</dbReference>
<dbReference type="Pfam" id="PF00400">
    <property type="entry name" value="WD40"/>
    <property type="match status" value="7"/>
</dbReference>
<dbReference type="SUPFAM" id="SSF50978">
    <property type="entry name" value="WD40 repeat-like"/>
    <property type="match status" value="1"/>
</dbReference>
<dbReference type="GO" id="GO:0003714">
    <property type="term" value="F:transcription corepressor activity"/>
    <property type="evidence" value="ECO:0007669"/>
    <property type="project" value="InterPro"/>
</dbReference>
<sequence>MGGPIMHITSDEINRLIYSYFKDSGFEHSAYALAKESHLENSPCFAKHVPRGELVELLSKSLLYTEVECHFRGGELAANCKTAFSLLEAHLCSTEPAIQPPPPVGTVVDYYPGAPVIFSTPTVPLEADEKPKSKPVVPESSVKRKASLPPSSDNPAEKRPRTDPSDASVVTPVDRTYMVVYTPKDVVLMKHPESKTNTALCDPQPQPSSAIVSPSESKKLMSKPPPRQQGPADSQTNREAIRLLGGHLAEVFVCAWNPSKRNLLASGSKDAVMKIWNIPEPPNPFSFGPPPAEPVTTQFTTAEASDITCLSWNRQGTLLAISAYDCLLRICDTSGNVIYKSSDHKGPIFTARFSPTGRWLVTASLDHTSCVWDVHNKRLHRIFKAHEDCCLDVDWVSDNMFASCSADKVVHLLDVDHPNPVKSFRGHKDEINQLKVNPWGTRLASCSDDMTTRIWDVTNVSATPDDSIPGLGGFGSDSDPVVLNGHKHSVSTIEWFLPPQGTNEFIATGAFDATVRIWDSVTGSCERVLSDHKRPIYALSLSPNGAWLASGGGDGWLHIYTLRDFSKIWSWYAGPEKPGVFEIDWQGSHNGDEHEVDRIAMALECWKVGIIDIRRIPAVWDTRSWV</sequence>
<keyword evidence="3" id="KW-0677">Repeat</keyword>
<evidence type="ECO:0000313" key="8">
    <source>
        <dbReference type="Proteomes" id="UP001049176"/>
    </source>
</evidence>
<dbReference type="RefSeq" id="XP_043016201.1">
    <property type="nucleotide sequence ID" value="XM_043147492.1"/>
</dbReference>
<dbReference type="InterPro" id="IPR036322">
    <property type="entry name" value="WD40_repeat_dom_sf"/>
</dbReference>
<evidence type="ECO:0000256" key="1">
    <source>
        <dbReference type="ARBA" id="ARBA00004123"/>
    </source>
</evidence>
<dbReference type="CDD" id="cd00200">
    <property type="entry name" value="WD40"/>
    <property type="match status" value="1"/>
</dbReference>
<dbReference type="Pfam" id="PF08513">
    <property type="entry name" value="LisH"/>
    <property type="match status" value="1"/>
</dbReference>
<dbReference type="InterPro" id="IPR045183">
    <property type="entry name" value="Ebi-like"/>
</dbReference>
<dbReference type="AlphaFoldDB" id="A0A9P8AFA4"/>
<feature type="repeat" description="WD" evidence="5">
    <location>
        <begin position="529"/>
        <end position="570"/>
    </location>
</feature>
<protein>
    <recommendedName>
        <fullName evidence="9">WD40 repeat-like protein</fullName>
    </recommendedName>
</protein>
<dbReference type="PROSITE" id="PS50294">
    <property type="entry name" value="WD_REPEATS_REGION"/>
    <property type="match status" value="5"/>
</dbReference>
<dbReference type="PRINTS" id="PR00320">
    <property type="entry name" value="GPROTEINBRPT"/>
</dbReference>
<organism evidence="7 8">
    <name type="scientific">Marasmius oreades</name>
    <name type="common">fairy-ring Marasmius</name>
    <dbReference type="NCBI Taxonomy" id="181124"/>
    <lineage>
        <taxon>Eukaryota</taxon>
        <taxon>Fungi</taxon>
        <taxon>Dikarya</taxon>
        <taxon>Basidiomycota</taxon>
        <taxon>Agaricomycotina</taxon>
        <taxon>Agaricomycetes</taxon>
        <taxon>Agaricomycetidae</taxon>
        <taxon>Agaricales</taxon>
        <taxon>Marasmiineae</taxon>
        <taxon>Marasmiaceae</taxon>
        <taxon>Marasmius</taxon>
    </lineage>
</organism>
<dbReference type="SMART" id="SM00667">
    <property type="entry name" value="LisH"/>
    <property type="match status" value="1"/>
</dbReference>
<evidence type="ECO:0000256" key="3">
    <source>
        <dbReference type="ARBA" id="ARBA00022737"/>
    </source>
</evidence>